<dbReference type="OrthoDB" id="792648at2"/>
<reference evidence="1 2" key="1">
    <citation type="submission" date="2014-07" db="EMBL/GenBank/DDBJ databases">
        <title>Genome of Flavobacterium reichenbachii LMG 25512.</title>
        <authorList>
            <person name="Stropko S.J."/>
            <person name="Pipes S.E."/>
            <person name="Newman J.D."/>
        </authorList>
    </citation>
    <scope>NUCLEOTIDE SEQUENCE [LARGE SCALE GENOMIC DNA]</scope>
    <source>
        <strain evidence="1 2">LMG 25512</strain>
    </source>
</reference>
<dbReference type="InterPro" id="IPR015943">
    <property type="entry name" value="WD40/YVTN_repeat-like_dom_sf"/>
</dbReference>
<organism evidence="1 2">
    <name type="scientific">Flavobacterium reichenbachii</name>
    <dbReference type="NCBI Taxonomy" id="362418"/>
    <lineage>
        <taxon>Bacteria</taxon>
        <taxon>Pseudomonadati</taxon>
        <taxon>Bacteroidota</taxon>
        <taxon>Flavobacteriia</taxon>
        <taxon>Flavobacteriales</taxon>
        <taxon>Flavobacteriaceae</taxon>
        <taxon>Flavobacterium</taxon>
    </lineage>
</organism>
<sequence length="381" mass="42987">MKKTIIKILLGVSIIVSLVSCREDETIFLSSDVSVAAPRSDGKIEGFYLLNEGNMGMNRASIDIFNYRTGNYTTDVYSERNPTVVKELGDVGNDIQIYGNKVYAVINVSNKVEVLEKWTAKRIKKIDIPNCRYVTFYKDKAYVSSYAGPVAIDPNAEIGFVAEIDTTSLEIKRKVNVGYQPEQMVIHNGKLYVANSGGYRVPNYDRTVSVIDLETFTEIKKIDVGINLYGMQIDSRGDIYVSSRGDYYNTPSNLFVIDTNTDEKKMQLDLPVLGMCMVEDLLYFYSVQWSYLTNSNKITYGIFDTKTKKVISDKIITDGTDKKIMIPYGLQVNPETKEIYITDAQNYVVTGYIYCFTPDGKLKWKTTAGNIPAHIAFITKN</sequence>
<dbReference type="SUPFAM" id="SSF50969">
    <property type="entry name" value="YVTN repeat-like/Quinoprotein amine dehydrogenase"/>
    <property type="match status" value="1"/>
</dbReference>
<accession>A0A085ZPU8</accession>
<name>A0A085ZPU8_9FLAO</name>
<evidence type="ECO:0008006" key="3">
    <source>
        <dbReference type="Google" id="ProtNLM"/>
    </source>
</evidence>
<dbReference type="PANTHER" id="PTHR47197:SF3">
    <property type="entry name" value="DIHYDRO-HEME D1 DEHYDROGENASE"/>
    <property type="match status" value="1"/>
</dbReference>
<keyword evidence="2" id="KW-1185">Reference proteome</keyword>
<dbReference type="InterPro" id="IPR051200">
    <property type="entry name" value="Host-pathogen_enzymatic-act"/>
</dbReference>
<protein>
    <recommendedName>
        <fullName evidence="3">Lipoprotein</fullName>
    </recommendedName>
</protein>
<evidence type="ECO:0000313" key="1">
    <source>
        <dbReference type="EMBL" id="KFF06462.1"/>
    </source>
</evidence>
<dbReference type="Gene3D" id="2.130.10.10">
    <property type="entry name" value="YVTN repeat-like/Quinoprotein amine dehydrogenase"/>
    <property type="match status" value="1"/>
</dbReference>
<proteinExistence type="predicted"/>
<dbReference type="RefSeq" id="WP_035684852.1">
    <property type="nucleotide sequence ID" value="NZ_JPRL01000001.1"/>
</dbReference>
<dbReference type="STRING" id="362418.IW19_13510"/>
<dbReference type="eggNOG" id="COG3391">
    <property type="taxonomic scope" value="Bacteria"/>
</dbReference>
<dbReference type="EMBL" id="JPRL01000001">
    <property type="protein sequence ID" value="KFF06462.1"/>
    <property type="molecule type" value="Genomic_DNA"/>
</dbReference>
<dbReference type="InterPro" id="IPR011044">
    <property type="entry name" value="Quino_amine_DH_bsu"/>
</dbReference>
<evidence type="ECO:0000313" key="2">
    <source>
        <dbReference type="Proteomes" id="UP000028715"/>
    </source>
</evidence>
<gene>
    <name evidence="1" type="ORF">IW19_13510</name>
</gene>
<dbReference type="AlphaFoldDB" id="A0A085ZPU8"/>
<dbReference type="PROSITE" id="PS51257">
    <property type="entry name" value="PROKAR_LIPOPROTEIN"/>
    <property type="match status" value="1"/>
</dbReference>
<dbReference type="Proteomes" id="UP000028715">
    <property type="component" value="Unassembled WGS sequence"/>
</dbReference>
<comment type="caution">
    <text evidence="1">The sequence shown here is derived from an EMBL/GenBank/DDBJ whole genome shotgun (WGS) entry which is preliminary data.</text>
</comment>
<dbReference type="PANTHER" id="PTHR47197">
    <property type="entry name" value="PROTEIN NIRF"/>
    <property type="match status" value="1"/>
</dbReference>